<dbReference type="AlphaFoldDB" id="A0A931BNA0"/>
<dbReference type="Proteomes" id="UP000599312">
    <property type="component" value="Unassembled WGS sequence"/>
</dbReference>
<reference evidence="1" key="1">
    <citation type="submission" date="2020-11" db="EMBL/GenBank/DDBJ databases">
        <authorList>
            <person name="Kim M.K."/>
        </authorList>
    </citation>
    <scope>NUCLEOTIDE SEQUENCE</scope>
    <source>
        <strain evidence="1">BT350</strain>
    </source>
</reference>
<keyword evidence="2" id="KW-1185">Reference proteome</keyword>
<dbReference type="RefSeq" id="WP_196271045.1">
    <property type="nucleotide sequence ID" value="NZ_JADQDO010000002.1"/>
</dbReference>
<comment type="caution">
    <text evidence="1">The sequence shown here is derived from an EMBL/GenBank/DDBJ whole genome shotgun (WGS) entry which is preliminary data.</text>
</comment>
<protein>
    <recommendedName>
        <fullName evidence="3">DUF2946 domain-containing protein</fullName>
    </recommendedName>
</protein>
<evidence type="ECO:0000313" key="2">
    <source>
        <dbReference type="Proteomes" id="UP000599312"/>
    </source>
</evidence>
<dbReference type="EMBL" id="JADQDO010000002">
    <property type="protein sequence ID" value="MBF9233068.1"/>
    <property type="molecule type" value="Genomic_DNA"/>
</dbReference>
<sequence length="127" mass="12951">MANRAFMTGWKRAAITATIAYALAVQALLLSFSGALHAGSVNLPQGILCAWDATPSPDQSPAKAHDGVCCILGCNGSVSAAGPVPAFAVLEQVLPVAILVGFSLETPFLRVASKVLPVGSRAPPRLG</sequence>
<name>A0A931BNA0_9HYPH</name>
<organism evidence="1 2">
    <name type="scientific">Microvirga alba</name>
    <dbReference type="NCBI Taxonomy" id="2791025"/>
    <lineage>
        <taxon>Bacteria</taxon>
        <taxon>Pseudomonadati</taxon>
        <taxon>Pseudomonadota</taxon>
        <taxon>Alphaproteobacteria</taxon>
        <taxon>Hyphomicrobiales</taxon>
        <taxon>Methylobacteriaceae</taxon>
        <taxon>Microvirga</taxon>
    </lineage>
</organism>
<evidence type="ECO:0008006" key="3">
    <source>
        <dbReference type="Google" id="ProtNLM"/>
    </source>
</evidence>
<evidence type="ECO:0000313" key="1">
    <source>
        <dbReference type="EMBL" id="MBF9233068.1"/>
    </source>
</evidence>
<gene>
    <name evidence="1" type="ORF">I2H38_06710</name>
</gene>
<proteinExistence type="predicted"/>
<accession>A0A931BNA0</accession>